<dbReference type="PANTHER" id="PTHR43124:SF3">
    <property type="entry name" value="CHLORAMPHENICOL EFFLUX PUMP RV0191"/>
    <property type="match status" value="1"/>
</dbReference>
<feature type="transmembrane region" description="Helical" evidence="6">
    <location>
        <begin position="153"/>
        <end position="176"/>
    </location>
</feature>
<feature type="transmembrane region" description="Helical" evidence="6">
    <location>
        <begin position="286"/>
        <end position="304"/>
    </location>
</feature>
<feature type="transmembrane region" description="Helical" evidence="6">
    <location>
        <begin position="310"/>
        <end position="332"/>
    </location>
</feature>
<dbReference type="GO" id="GO:0022857">
    <property type="term" value="F:transmembrane transporter activity"/>
    <property type="evidence" value="ECO:0007669"/>
    <property type="project" value="InterPro"/>
</dbReference>
<dbReference type="AlphaFoldDB" id="R1G5J1"/>
<dbReference type="GO" id="GO:0005886">
    <property type="term" value="C:plasma membrane"/>
    <property type="evidence" value="ECO:0007669"/>
    <property type="project" value="UniProtKB-SubCell"/>
</dbReference>
<comment type="caution">
    <text evidence="8">The sequence shown here is derived from an EMBL/GenBank/DDBJ whole genome shotgun (WGS) entry which is preliminary data.</text>
</comment>
<comment type="subcellular location">
    <subcellularLocation>
        <location evidence="1">Cell membrane</location>
        <topology evidence="1">Multi-pass membrane protein</topology>
    </subcellularLocation>
</comment>
<gene>
    <name evidence="8" type="ORF">H480_20045</name>
</gene>
<evidence type="ECO:0000256" key="2">
    <source>
        <dbReference type="ARBA" id="ARBA00022475"/>
    </source>
</evidence>
<dbReference type="OrthoDB" id="9812221at2"/>
<dbReference type="PROSITE" id="PS50850">
    <property type="entry name" value="MFS"/>
    <property type="match status" value="1"/>
</dbReference>
<feature type="transmembrane region" description="Helical" evidence="6">
    <location>
        <begin position="119"/>
        <end position="141"/>
    </location>
</feature>
<proteinExistence type="predicted"/>
<dbReference type="Gene3D" id="1.20.1250.20">
    <property type="entry name" value="MFS general substrate transporter like domains"/>
    <property type="match status" value="1"/>
</dbReference>
<feature type="transmembrane region" description="Helical" evidence="6">
    <location>
        <begin position="220"/>
        <end position="238"/>
    </location>
</feature>
<dbReference type="SUPFAM" id="SSF103473">
    <property type="entry name" value="MFS general substrate transporter"/>
    <property type="match status" value="1"/>
</dbReference>
<dbReference type="EMBL" id="AOUO01000279">
    <property type="protein sequence ID" value="EOD66732.1"/>
    <property type="molecule type" value="Genomic_DNA"/>
</dbReference>
<dbReference type="InterPro" id="IPR050189">
    <property type="entry name" value="MFS_Efflux_Transporters"/>
</dbReference>
<evidence type="ECO:0000256" key="6">
    <source>
        <dbReference type="SAM" id="Phobius"/>
    </source>
</evidence>
<dbReference type="InterPro" id="IPR011701">
    <property type="entry name" value="MFS"/>
</dbReference>
<keyword evidence="4 6" id="KW-1133">Transmembrane helix</keyword>
<dbReference type="eggNOG" id="COG2814">
    <property type="taxonomic scope" value="Bacteria"/>
</dbReference>
<evidence type="ECO:0000313" key="8">
    <source>
        <dbReference type="EMBL" id="EOD66732.1"/>
    </source>
</evidence>
<feature type="transmembrane region" description="Helical" evidence="6">
    <location>
        <begin position="372"/>
        <end position="394"/>
    </location>
</feature>
<feature type="transmembrane region" description="Helical" evidence="6">
    <location>
        <begin position="63"/>
        <end position="83"/>
    </location>
</feature>
<keyword evidence="5 6" id="KW-0472">Membrane</keyword>
<evidence type="ECO:0000313" key="9">
    <source>
        <dbReference type="Proteomes" id="UP000014139"/>
    </source>
</evidence>
<dbReference type="PANTHER" id="PTHR43124">
    <property type="entry name" value="PURINE EFFLUX PUMP PBUE"/>
    <property type="match status" value="1"/>
</dbReference>
<dbReference type="InterPro" id="IPR036259">
    <property type="entry name" value="MFS_trans_sf"/>
</dbReference>
<name>R1G5J1_9PSEU</name>
<evidence type="ECO:0000256" key="5">
    <source>
        <dbReference type="ARBA" id="ARBA00023136"/>
    </source>
</evidence>
<evidence type="ECO:0000259" key="7">
    <source>
        <dbReference type="PROSITE" id="PS50850"/>
    </source>
</evidence>
<feature type="transmembrane region" description="Helical" evidence="6">
    <location>
        <begin position="95"/>
        <end position="113"/>
    </location>
</feature>
<protein>
    <submittedName>
        <fullName evidence="8">Putative MFS transporter</fullName>
    </submittedName>
</protein>
<feature type="transmembrane region" description="Helical" evidence="6">
    <location>
        <begin position="244"/>
        <end position="274"/>
    </location>
</feature>
<dbReference type="InterPro" id="IPR020846">
    <property type="entry name" value="MFS_dom"/>
</dbReference>
<dbReference type="CDD" id="cd17473">
    <property type="entry name" value="MFS_arabinose_efflux_permease_like"/>
    <property type="match status" value="1"/>
</dbReference>
<feature type="transmembrane region" description="Helical" evidence="6">
    <location>
        <begin position="344"/>
        <end position="366"/>
    </location>
</feature>
<dbReference type="RefSeq" id="WP_003088995.1">
    <property type="nucleotide sequence ID" value="NZ_AOUO01000279.1"/>
</dbReference>
<feature type="domain" description="Major facilitator superfamily (MFS) profile" evidence="7">
    <location>
        <begin position="26"/>
        <end position="398"/>
    </location>
</feature>
<sequence length="406" mass="41518">MPESPAVNRSPAASATGQPAAAGRVQLLLLLAGSCLSVLGAVLIAPVLPQLSRAFAGTPGVDVLVPIVLTAPALLIGLTAPFAGVIADRIDRKRVLLLAMPAYAVFGTAPLYLGSLGAILASRVLVGLCEGAIMTCCTTLIGDYWSGARRARYLSLQTLVATLSATAFLALGGVLGASGWRTPFWLYAVAAPLAIPMALKLWQPHREPATRLARLPWRQLAAPCLVTLFGGVVFYALIVELSFVLTGIGVTATGTIGAISAIMSLATAAGAIAFGRLSGKTPRNLLPVEFGLTGAGLLLVFAAASPAVVTVGAVFTGFGTGMLLPTLLTWALNRLTFDQRGRGTGLWTGTLFIGEFACPLALAAIGTGAGGLQGALGLVGVASAIAGILTAFLLRRNNQPLDVTRD</sequence>
<evidence type="ECO:0000256" key="4">
    <source>
        <dbReference type="ARBA" id="ARBA00022989"/>
    </source>
</evidence>
<keyword evidence="2" id="KW-1003">Cell membrane</keyword>
<reference evidence="8 9" key="1">
    <citation type="submission" date="2013-02" db="EMBL/GenBank/DDBJ databases">
        <title>Draft genome sequence of Amycolatopsis vancoresmycina strain DSM 44592T.</title>
        <authorList>
            <person name="Kumar S."/>
            <person name="Kaur N."/>
            <person name="Kaur C."/>
            <person name="Raghava G.P.S."/>
            <person name="Mayilraj S."/>
        </authorList>
    </citation>
    <scope>NUCLEOTIDE SEQUENCE [LARGE SCALE GENOMIC DNA]</scope>
    <source>
        <strain evidence="8 9">DSM 44592</strain>
    </source>
</reference>
<keyword evidence="9" id="KW-1185">Reference proteome</keyword>
<dbReference type="Pfam" id="PF07690">
    <property type="entry name" value="MFS_1"/>
    <property type="match status" value="1"/>
</dbReference>
<evidence type="ECO:0000256" key="3">
    <source>
        <dbReference type="ARBA" id="ARBA00022692"/>
    </source>
</evidence>
<accession>R1G5J1</accession>
<dbReference type="Proteomes" id="UP000014139">
    <property type="component" value="Unassembled WGS sequence"/>
</dbReference>
<organism evidence="8 9">
    <name type="scientific">Amycolatopsis vancoresmycina DSM 44592</name>
    <dbReference type="NCBI Taxonomy" id="1292037"/>
    <lineage>
        <taxon>Bacteria</taxon>
        <taxon>Bacillati</taxon>
        <taxon>Actinomycetota</taxon>
        <taxon>Actinomycetes</taxon>
        <taxon>Pseudonocardiales</taxon>
        <taxon>Pseudonocardiaceae</taxon>
        <taxon>Amycolatopsis</taxon>
    </lineage>
</organism>
<evidence type="ECO:0000256" key="1">
    <source>
        <dbReference type="ARBA" id="ARBA00004651"/>
    </source>
</evidence>
<feature type="transmembrane region" description="Helical" evidence="6">
    <location>
        <begin position="182"/>
        <end position="199"/>
    </location>
</feature>
<feature type="transmembrane region" description="Helical" evidence="6">
    <location>
        <begin position="27"/>
        <end position="48"/>
    </location>
</feature>
<keyword evidence="3 6" id="KW-0812">Transmembrane</keyword>
<dbReference type="PATRIC" id="fig|1292037.4.peg.3808"/>